<comment type="function">
    <text evidence="13">Catalyzes two steps in the biosynthesis of the molybdenum cofactor. In the first step, molybdopterin is adenylated. Subsequently, molybdate is inserted into adenylated molybdopterin and AMP is released.</text>
</comment>
<dbReference type="GO" id="GO:0005524">
    <property type="term" value="F:ATP binding"/>
    <property type="evidence" value="ECO:0007669"/>
    <property type="project" value="UniProtKB-UniRule"/>
</dbReference>
<dbReference type="PANTHER" id="PTHR10192:SF5">
    <property type="entry name" value="GEPHYRIN"/>
    <property type="match status" value="1"/>
</dbReference>
<evidence type="ECO:0000256" key="6">
    <source>
        <dbReference type="ARBA" id="ARBA00022679"/>
    </source>
</evidence>
<dbReference type="Gene3D" id="3.90.105.10">
    <property type="entry name" value="Molybdopterin biosynthesis moea protein, domain 2"/>
    <property type="match status" value="1"/>
</dbReference>
<proteinExistence type="inferred from homology"/>
<dbReference type="GO" id="GO:0061599">
    <property type="term" value="F:molybdopterin molybdotransferase activity"/>
    <property type="evidence" value="ECO:0007669"/>
    <property type="project" value="UniProtKB-UniRule"/>
</dbReference>
<keyword evidence="9" id="KW-0067">ATP-binding</keyword>
<dbReference type="FunFam" id="3.40.980.10:FF:000002">
    <property type="entry name" value="Molybdopterin molybdenumtransferase"/>
    <property type="match status" value="1"/>
</dbReference>
<dbReference type="RefSeq" id="XP_025829755.1">
    <property type="nucleotide sequence ID" value="XM_025973970.1"/>
</dbReference>
<comment type="pathway">
    <text evidence="2 13">Cofactor biosynthesis; molybdopterin biosynthesis.</text>
</comment>
<dbReference type="InParanoid" id="A0A7F5QX60"/>
<dbReference type="GO" id="GO:0098970">
    <property type="term" value="P:postsynaptic neurotransmitter receptor diffusion trapping"/>
    <property type="evidence" value="ECO:0007669"/>
    <property type="project" value="TreeGrafter"/>
</dbReference>
<comment type="similarity">
    <text evidence="13">Belongs to the MoeA family.</text>
</comment>
<dbReference type="SUPFAM" id="SSF63867">
    <property type="entry name" value="MoeA C-terminal domain-like"/>
    <property type="match status" value="1"/>
</dbReference>
<dbReference type="SMART" id="SM00852">
    <property type="entry name" value="MoCF_biosynth"/>
    <property type="match status" value="2"/>
</dbReference>
<comment type="cofactor">
    <cofactor evidence="1 13">
        <name>Mg(2+)</name>
        <dbReference type="ChEBI" id="CHEBI:18420"/>
    </cofactor>
</comment>
<dbReference type="NCBIfam" id="NF045515">
    <property type="entry name" value="Glp_gephyrin"/>
    <property type="match status" value="1"/>
</dbReference>
<evidence type="ECO:0000256" key="2">
    <source>
        <dbReference type="ARBA" id="ARBA00005046"/>
    </source>
</evidence>
<evidence type="ECO:0000256" key="7">
    <source>
        <dbReference type="ARBA" id="ARBA00022723"/>
    </source>
</evidence>
<keyword evidence="6 13" id="KW-0808">Transferase</keyword>
<keyword evidence="7 13" id="KW-0479">Metal-binding</keyword>
<feature type="domain" description="MoaB/Mog" evidence="14">
    <location>
        <begin position="24"/>
        <end position="171"/>
    </location>
</feature>
<reference evidence="16" key="1">
    <citation type="submission" date="2025-08" db="UniProtKB">
        <authorList>
            <consortium name="RefSeq"/>
        </authorList>
    </citation>
    <scope>IDENTIFICATION</scope>
    <source>
        <tissue evidence="16">Entire body</tissue>
    </source>
</reference>
<dbReference type="GO" id="GO:0072579">
    <property type="term" value="P:glycine receptor clustering"/>
    <property type="evidence" value="ECO:0007669"/>
    <property type="project" value="TreeGrafter"/>
</dbReference>
<dbReference type="Gene3D" id="2.40.340.10">
    <property type="entry name" value="MoeA, C-terminal, domain IV"/>
    <property type="match status" value="1"/>
</dbReference>
<dbReference type="GO" id="GO:0061598">
    <property type="term" value="F:molybdopterin adenylyltransferase activity"/>
    <property type="evidence" value="ECO:0007669"/>
    <property type="project" value="UniProtKB-UniRule"/>
</dbReference>
<dbReference type="NCBIfam" id="TIGR00177">
    <property type="entry name" value="molyb_syn"/>
    <property type="match status" value="2"/>
</dbReference>
<dbReference type="InterPro" id="IPR036135">
    <property type="entry name" value="MoeA_linker/N_sf"/>
</dbReference>
<keyword evidence="5 13" id="KW-0500">Molybdenum</keyword>
<dbReference type="KEGG" id="apln:108740224"/>
<comment type="catalytic activity">
    <reaction evidence="13">
        <text>adenylyl-molybdopterin + molybdate = Mo-molybdopterin + AMP + H(+)</text>
        <dbReference type="Rhea" id="RHEA:35047"/>
        <dbReference type="ChEBI" id="CHEBI:15378"/>
        <dbReference type="ChEBI" id="CHEBI:36264"/>
        <dbReference type="ChEBI" id="CHEBI:62727"/>
        <dbReference type="ChEBI" id="CHEBI:71302"/>
        <dbReference type="ChEBI" id="CHEBI:456215"/>
    </reaction>
</comment>
<evidence type="ECO:0000256" key="13">
    <source>
        <dbReference type="RuleBase" id="RU365090"/>
    </source>
</evidence>
<dbReference type="PANTHER" id="PTHR10192">
    <property type="entry name" value="MOLYBDOPTERIN BIOSYNTHESIS PROTEIN"/>
    <property type="match status" value="1"/>
</dbReference>
<dbReference type="Gene3D" id="2.170.190.11">
    <property type="entry name" value="Molybdopterin biosynthesis moea protein, domain 3"/>
    <property type="match status" value="1"/>
</dbReference>
<keyword evidence="15" id="KW-1185">Reference proteome</keyword>
<dbReference type="GO" id="GO:0099634">
    <property type="term" value="C:postsynaptic specialization membrane"/>
    <property type="evidence" value="ECO:0007669"/>
    <property type="project" value="GOC"/>
</dbReference>
<sequence>MMPFLDSILNSPILFVDMDMIRFVILTVSDSCSKGEKDDEAGPELMSLINNHFGNTSKIEHVEILPDEKSQIKDFLKKWSSHNRSDVIFTVGGTGLSPRDVTPEATKSVIEREVPGISLAILCKSLEITDMAMLSRSVTGIRNNTLIINFPGSTKAVGECFGFIKNVIPHAVALLKNEENLVSDFHGRLQGRRSVSPSKVKTNLVAQRSRVSPYPMVEVAHAIDLILKEISATRETENVDIAESLGRVLAENVYAKDPVPPFPASIKDGYAVISSDKEGIRNVREEAAAGDKPVDQPLQPGEVIRISTGAPLPLGADAVVQVEDTDLIKASDDGSIEMEVKIKVAPRPGQDIRPIGSDISVNSVIIEKGALLTAGHIGVLATVGHHTVAVFRKPCVAVVSTGNELQSPHEKLKPGHIRDSNKLTLLNLLKQYGFEASDAGIAKDNPDSVKAVLTFAFDENDVVVTSGGVSMGEHDLIKQVLVEDFDATILFGRVNVKPGKPTTFATCTFNGRRKFVFGLPGNPVSALVTGTLFVLPGLKKMENYENLRPPVISVRLNKKMILDPRPEYIRARLRKCSNDDILEAIPTGNQISSRINSFVGASALVRLPAKNSQGFGEICDEGTVLEAILIQPLSIEYV</sequence>
<dbReference type="GO" id="GO:0005829">
    <property type="term" value="C:cytosol"/>
    <property type="evidence" value="ECO:0007669"/>
    <property type="project" value="TreeGrafter"/>
</dbReference>
<comment type="similarity">
    <text evidence="4">In the C-terminal section; belongs to the MoeA family.</text>
</comment>
<evidence type="ECO:0000256" key="3">
    <source>
        <dbReference type="ARBA" id="ARBA00007589"/>
    </source>
</evidence>
<dbReference type="FunFam" id="2.170.190.11:FF:000001">
    <property type="entry name" value="Molybdopterin molybdenumtransferase"/>
    <property type="match status" value="1"/>
</dbReference>
<accession>A0A7F5QX60</accession>
<dbReference type="AlphaFoldDB" id="A0A7F5QX60"/>
<dbReference type="InterPro" id="IPR005110">
    <property type="entry name" value="MoeA_linker/N"/>
</dbReference>
<evidence type="ECO:0000256" key="5">
    <source>
        <dbReference type="ARBA" id="ARBA00022505"/>
    </source>
</evidence>
<evidence type="ECO:0000256" key="4">
    <source>
        <dbReference type="ARBA" id="ARBA00008339"/>
    </source>
</evidence>
<dbReference type="InterPro" id="IPR036425">
    <property type="entry name" value="MoaB/Mog-like_dom_sf"/>
</dbReference>
<feature type="domain" description="MoaB/Mog" evidence="14">
    <location>
        <begin position="397"/>
        <end position="540"/>
    </location>
</feature>
<comment type="similarity">
    <text evidence="3">In the N-terminal section; belongs to the MoaB/Mog family.</text>
</comment>
<organism evidence="15 16">
    <name type="scientific">Agrilus planipennis</name>
    <name type="common">Emerald ash borer</name>
    <name type="synonym">Agrilus marcopoli</name>
    <dbReference type="NCBI Taxonomy" id="224129"/>
    <lineage>
        <taxon>Eukaryota</taxon>
        <taxon>Metazoa</taxon>
        <taxon>Ecdysozoa</taxon>
        <taxon>Arthropoda</taxon>
        <taxon>Hexapoda</taxon>
        <taxon>Insecta</taxon>
        <taxon>Pterygota</taxon>
        <taxon>Neoptera</taxon>
        <taxon>Endopterygota</taxon>
        <taxon>Coleoptera</taxon>
        <taxon>Polyphaga</taxon>
        <taxon>Elateriformia</taxon>
        <taxon>Buprestoidea</taxon>
        <taxon>Buprestidae</taxon>
        <taxon>Agrilinae</taxon>
        <taxon>Agrilus</taxon>
    </lineage>
</organism>
<evidence type="ECO:0000256" key="8">
    <source>
        <dbReference type="ARBA" id="ARBA00022741"/>
    </source>
</evidence>
<keyword evidence="11 13" id="KW-0501">Molybdenum cofactor biosynthesis</keyword>
<evidence type="ECO:0000259" key="14">
    <source>
        <dbReference type="SMART" id="SM00852"/>
    </source>
</evidence>
<dbReference type="InterPro" id="IPR008284">
    <property type="entry name" value="MoCF_biosynth_CS"/>
</dbReference>
<dbReference type="CDD" id="cd00887">
    <property type="entry name" value="MoeA"/>
    <property type="match status" value="1"/>
</dbReference>
<evidence type="ECO:0000256" key="1">
    <source>
        <dbReference type="ARBA" id="ARBA00001946"/>
    </source>
</evidence>
<dbReference type="SUPFAM" id="SSF53218">
    <property type="entry name" value="Molybdenum cofactor biosynthesis proteins"/>
    <property type="match status" value="2"/>
</dbReference>
<evidence type="ECO:0000256" key="9">
    <source>
        <dbReference type="ARBA" id="ARBA00022840"/>
    </source>
</evidence>
<dbReference type="InterPro" id="IPR001453">
    <property type="entry name" value="MoaB/Mog_dom"/>
</dbReference>
<dbReference type="Gene3D" id="3.40.980.10">
    <property type="entry name" value="MoaB/Mog-like domain"/>
    <property type="match status" value="2"/>
</dbReference>
<dbReference type="Proteomes" id="UP000192223">
    <property type="component" value="Unplaced"/>
</dbReference>
<comment type="catalytic activity">
    <reaction evidence="13">
        <text>molybdopterin + ATP + H(+) = adenylyl-molybdopterin + diphosphate</text>
        <dbReference type="Rhea" id="RHEA:31331"/>
        <dbReference type="ChEBI" id="CHEBI:15378"/>
        <dbReference type="ChEBI" id="CHEBI:30616"/>
        <dbReference type="ChEBI" id="CHEBI:33019"/>
        <dbReference type="ChEBI" id="CHEBI:58698"/>
        <dbReference type="ChEBI" id="CHEBI:62727"/>
    </reaction>
</comment>
<dbReference type="GO" id="GO:0006777">
    <property type="term" value="P:Mo-molybdopterin cofactor biosynthetic process"/>
    <property type="evidence" value="ECO:0007669"/>
    <property type="project" value="UniProtKB-UniRule"/>
</dbReference>
<name>A0A7F5QX60_AGRPL</name>
<dbReference type="PROSITE" id="PS01079">
    <property type="entry name" value="MOCF_BIOSYNTHESIS_2"/>
    <property type="match status" value="1"/>
</dbReference>
<evidence type="ECO:0000256" key="11">
    <source>
        <dbReference type="ARBA" id="ARBA00023150"/>
    </source>
</evidence>
<dbReference type="InterPro" id="IPR036688">
    <property type="entry name" value="MoeA_C_domain_IV_sf"/>
</dbReference>
<dbReference type="UniPathway" id="UPA00344"/>
<dbReference type="GO" id="GO:0097112">
    <property type="term" value="P:gamma-aminobutyric acid receptor clustering"/>
    <property type="evidence" value="ECO:0007669"/>
    <property type="project" value="TreeGrafter"/>
</dbReference>
<protein>
    <submittedName>
        <fullName evidence="16">Gephyrin isoform X1</fullName>
    </submittedName>
</protein>
<dbReference type="GeneID" id="108740224"/>
<evidence type="ECO:0000313" key="15">
    <source>
        <dbReference type="Proteomes" id="UP000192223"/>
    </source>
</evidence>
<dbReference type="FunFam" id="3.40.980.10:FF:000001">
    <property type="entry name" value="Molybdopterin molybdenumtransferase"/>
    <property type="match status" value="1"/>
</dbReference>
<dbReference type="InterPro" id="IPR038987">
    <property type="entry name" value="MoeA-like"/>
</dbReference>
<gene>
    <name evidence="16" type="primary">LOC108740224</name>
</gene>
<evidence type="ECO:0000313" key="16">
    <source>
        <dbReference type="RefSeq" id="XP_025829755.1"/>
    </source>
</evidence>
<keyword evidence="10 13" id="KW-0460">Magnesium</keyword>
<dbReference type="CDD" id="cd00886">
    <property type="entry name" value="MogA_MoaB"/>
    <property type="match status" value="1"/>
</dbReference>
<dbReference type="GO" id="GO:0046872">
    <property type="term" value="F:metal ion binding"/>
    <property type="evidence" value="ECO:0007669"/>
    <property type="project" value="UniProtKB-UniRule"/>
</dbReference>
<dbReference type="GO" id="GO:0030425">
    <property type="term" value="C:dendrite"/>
    <property type="evidence" value="ECO:0007669"/>
    <property type="project" value="TreeGrafter"/>
</dbReference>
<dbReference type="FunCoup" id="A0A7F5QX60">
    <property type="interactions" value="757"/>
</dbReference>
<dbReference type="SUPFAM" id="SSF63882">
    <property type="entry name" value="MoeA N-terminal region -like"/>
    <property type="match status" value="1"/>
</dbReference>
<dbReference type="OrthoDB" id="4349954at2759"/>
<evidence type="ECO:0000256" key="12">
    <source>
        <dbReference type="ARBA" id="ARBA00023268"/>
    </source>
</evidence>
<dbReference type="Pfam" id="PF03454">
    <property type="entry name" value="MoeA_C"/>
    <property type="match status" value="1"/>
</dbReference>
<evidence type="ECO:0000256" key="10">
    <source>
        <dbReference type="ARBA" id="ARBA00022842"/>
    </source>
</evidence>
<dbReference type="CTD" id="30973"/>
<dbReference type="Pfam" id="PF00994">
    <property type="entry name" value="MoCF_biosynth"/>
    <property type="match status" value="2"/>
</dbReference>
<dbReference type="InterPro" id="IPR005111">
    <property type="entry name" value="MoeA_C_domain_IV"/>
</dbReference>
<dbReference type="Pfam" id="PF03453">
    <property type="entry name" value="MoeA_N"/>
    <property type="match status" value="1"/>
</dbReference>
<dbReference type="GO" id="GO:0007529">
    <property type="term" value="P:establishment of synaptic specificity at neuromuscular junction"/>
    <property type="evidence" value="ECO:0007669"/>
    <property type="project" value="TreeGrafter"/>
</dbReference>
<keyword evidence="12" id="KW-0511">Multifunctional enzyme</keyword>
<keyword evidence="8" id="KW-0547">Nucleotide-binding</keyword>